<proteinExistence type="predicted"/>
<reference evidence="1" key="1">
    <citation type="submission" date="2018-02" db="EMBL/GenBank/DDBJ databases">
        <title>Rhizophora mucronata_Transcriptome.</title>
        <authorList>
            <person name="Meera S.P."/>
            <person name="Sreeshan A."/>
            <person name="Augustine A."/>
        </authorList>
    </citation>
    <scope>NUCLEOTIDE SEQUENCE</scope>
    <source>
        <tissue evidence="1">Leaf</tissue>
    </source>
</reference>
<name>A0A2P2JSQ9_RHIMU</name>
<protein>
    <submittedName>
        <fullName evidence="1">Uncharacterized protein</fullName>
    </submittedName>
</protein>
<dbReference type="EMBL" id="GGEC01016023">
    <property type="protein sequence ID" value="MBW96506.1"/>
    <property type="molecule type" value="Transcribed_RNA"/>
</dbReference>
<sequence>MFSKSLVLNLLQPHLPCSNWRLCLYRCLH</sequence>
<evidence type="ECO:0000313" key="1">
    <source>
        <dbReference type="EMBL" id="MBW96506.1"/>
    </source>
</evidence>
<dbReference type="AlphaFoldDB" id="A0A2P2JSQ9"/>
<accession>A0A2P2JSQ9</accession>
<organism evidence="1">
    <name type="scientific">Rhizophora mucronata</name>
    <name type="common">Asiatic mangrove</name>
    <dbReference type="NCBI Taxonomy" id="61149"/>
    <lineage>
        <taxon>Eukaryota</taxon>
        <taxon>Viridiplantae</taxon>
        <taxon>Streptophyta</taxon>
        <taxon>Embryophyta</taxon>
        <taxon>Tracheophyta</taxon>
        <taxon>Spermatophyta</taxon>
        <taxon>Magnoliopsida</taxon>
        <taxon>eudicotyledons</taxon>
        <taxon>Gunneridae</taxon>
        <taxon>Pentapetalae</taxon>
        <taxon>rosids</taxon>
        <taxon>fabids</taxon>
        <taxon>Malpighiales</taxon>
        <taxon>Rhizophoraceae</taxon>
        <taxon>Rhizophora</taxon>
    </lineage>
</organism>